<dbReference type="AlphaFoldDB" id="A0A923HNG1"/>
<dbReference type="EMBL" id="JACOFV010000005">
    <property type="protein sequence ID" value="MBC3861848.1"/>
    <property type="molecule type" value="Genomic_DNA"/>
</dbReference>
<evidence type="ECO:0000313" key="2">
    <source>
        <dbReference type="Proteomes" id="UP000634011"/>
    </source>
</evidence>
<sequence length="92" mass="10471">MASLILPLYVLEYTPKTIDSVLSPAALEGKEVEVDVYDRRDVTKKHIGIGRRIKGESDVFRVRVAIEAGQHEDEWSYTILRESAGRSRKARK</sequence>
<protein>
    <submittedName>
        <fullName evidence="1">Uncharacterized protein</fullName>
    </submittedName>
</protein>
<name>A0A923HNG1_9BURK</name>
<reference evidence="1" key="1">
    <citation type="submission" date="2020-08" db="EMBL/GenBank/DDBJ databases">
        <title>Novel species isolated from subtropical streams in China.</title>
        <authorList>
            <person name="Lu H."/>
        </authorList>
    </citation>
    <scope>NUCLEOTIDE SEQUENCE</scope>
    <source>
        <strain evidence="1">KACC 12607</strain>
    </source>
</reference>
<keyword evidence="2" id="KW-1185">Reference proteome</keyword>
<proteinExistence type="predicted"/>
<gene>
    <name evidence="1" type="ORF">H8K32_07035</name>
</gene>
<evidence type="ECO:0000313" key="1">
    <source>
        <dbReference type="EMBL" id="MBC3861848.1"/>
    </source>
</evidence>
<dbReference type="RefSeq" id="WP_186911776.1">
    <property type="nucleotide sequence ID" value="NZ_JACOFV010000005.1"/>
</dbReference>
<organism evidence="1 2">
    <name type="scientific">Undibacterium jejuense</name>
    <dbReference type="NCBI Taxonomy" id="1344949"/>
    <lineage>
        <taxon>Bacteria</taxon>
        <taxon>Pseudomonadati</taxon>
        <taxon>Pseudomonadota</taxon>
        <taxon>Betaproteobacteria</taxon>
        <taxon>Burkholderiales</taxon>
        <taxon>Oxalobacteraceae</taxon>
        <taxon>Undibacterium</taxon>
    </lineage>
</organism>
<dbReference type="Proteomes" id="UP000634011">
    <property type="component" value="Unassembled WGS sequence"/>
</dbReference>
<comment type="caution">
    <text evidence="1">The sequence shown here is derived from an EMBL/GenBank/DDBJ whole genome shotgun (WGS) entry which is preliminary data.</text>
</comment>
<accession>A0A923HNG1</accession>